<keyword evidence="6 7" id="KW-0269">Exonuclease</keyword>
<dbReference type="Pfam" id="PF00149">
    <property type="entry name" value="Metallophos"/>
    <property type="match status" value="1"/>
</dbReference>
<dbReference type="GO" id="GO:0004527">
    <property type="term" value="F:exonuclease activity"/>
    <property type="evidence" value="ECO:0007669"/>
    <property type="project" value="UniProtKB-KW"/>
</dbReference>
<dbReference type="Pfam" id="PF12320">
    <property type="entry name" value="SbcD_C"/>
    <property type="match status" value="1"/>
</dbReference>
<evidence type="ECO:0000256" key="3">
    <source>
        <dbReference type="ARBA" id="ARBA00013365"/>
    </source>
</evidence>
<dbReference type="InterPro" id="IPR004593">
    <property type="entry name" value="SbcD"/>
</dbReference>
<dbReference type="PANTHER" id="PTHR30337">
    <property type="entry name" value="COMPONENT OF ATP-DEPENDENT DSDNA EXONUCLEASE"/>
    <property type="match status" value="1"/>
</dbReference>
<protein>
    <recommendedName>
        <fullName evidence="3 7">Nuclease SbcCD subunit D</fullName>
    </recommendedName>
</protein>
<dbReference type="EMBL" id="BAAALT010000277">
    <property type="protein sequence ID" value="GAA1833126.1"/>
    <property type="molecule type" value="Genomic_DNA"/>
</dbReference>
<keyword evidence="7" id="KW-0235">DNA replication</keyword>
<keyword evidence="11" id="KW-1185">Reference proteome</keyword>
<dbReference type="CDD" id="cd00840">
    <property type="entry name" value="MPP_Mre11_N"/>
    <property type="match status" value="1"/>
</dbReference>
<dbReference type="NCBIfam" id="TIGR00619">
    <property type="entry name" value="sbcd"/>
    <property type="match status" value="1"/>
</dbReference>
<keyword evidence="7" id="KW-0233">DNA recombination</keyword>
<dbReference type="InterPro" id="IPR029052">
    <property type="entry name" value="Metallo-depent_PP-like"/>
</dbReference>
<reference evidence="10 11" key="1">
    <citation type="journal article" date="2019" name="Int. J. Syst. Evol. Microbiol.">
        <title>The Global Catalogue of Microorganisms (GCM) 10K type strain sequencing project: providing services to taxonomists for standard genome sequencing and annotation.</title>
        <authorList>
            <consortium name="The Broad Institute Genomics Platform"/>
            <consortium name="The Broad Institute Genome Sequencing Center for Infectious Disease"/>
            <person name="Wu L."/>
            <person name="Ma J."/>
        </authorList>
    </citation>
    <scope>NUCLEOTIDE SEQUENCE [LARGE SCALE GENOMIC DNA]</scope>
    <source>
        <strain evidence="10 11">JCM 13250</strain>
    </source>
</reference>
<evidence type="ECO:0000256" key="7">
    <source>
        <dbReference type="RuleBase" id="RU363069"/>
    </source>
</evidence>
<sequence>MKILHTSDWHVGKVLKGQSRAEEQIAVLFEIVKIAEAEQPDLVIVAGDLFDTATPGADAKKLVVRALSALRRNADAVVVIAGNHDHAAEIDALRPWADGAGVTLRGAIGPATDHLITGTTRAGEPWRLAALPFVSQRYAVRASEMFELSAADASATYADHVARLIAALTESFADGTATVNLVAGHLTVVGGKLGGGERDAHTIEAYAVPSTIFPAATHYVALGHLHRRQQVLAACPVHYCGSPLAVDFGEEENLPGVNIVEVTARKAARVRSVPVTAAIPLRTVRGTVDELRTMTVPEDAWLRVYVREAPRAGLREDVQQLLPRALEVRIDPTVLPELDPSHKVETRAGRSPRDLFADYLTAKGIADPAVGDLFNRLYDEVSTSGGAH</sequence>
<evidence type="ECO:0000256" key="1">
    <source>
        <dbReference type="ARBA" id="ARBA00010555"/>
    </source>
</evidence>
<comment type="subunit">
    <text evidence="2 7">Heterodimer of SbcC and SbcD.</text>
</comment>
<organism evidence="10 11">
    <name type="scientific">Luedemannella flava</name>
    <dbReference type="NCBI Taxonomy" id="349316"/>
    <lineage>
        <taxon>Bacteria</taxon>
        <taxon>Bacillati</taxon>
        <taxon>Actinomycetota</taxon>
        <taxon>Actinomycetes</taxon>
        <taxon>Micromonosporales</taxon>
        <taxon>Micromonosporaceae</taxon>
        <taxon>Luedemannella</taxon>
    </lineage>
</organism>
<keyword evidence="5 7" id="KW-0378">Hydrolase</keyword>
<comment type="caution">
    <text evidence="10">The sequence shown here is derived from an EMBL/GenBank/DDBJ whole genome shotgun (WGS) entry which is preliminary data.</text>
</comment>
<accession>A0ABN2MP86</accession>
<keyword evidence="7" id="KW-0255">Endonuclease</keyword>
<keyword evidence="4 7" id="KW-0540">Nuclease</keyword>
<proteinExistence type="inferred from homology"/>
<comment type="similarity">
    <text evidence="1 7">Belongs to the SbcD family.</text>
</comment>
<evidence type="ECO:0000256" key="6">
    <source>
        <dbReference type="ARBA" id="ARBA00022839"/>
    </source>
</evidence>
<evidence type="ECO:0000256" key="5">
    <source>
        <dbReference type="ARBA" id="ARBA00022801"/>
    </source>
</evidence>
<gene>
    <name evidence="7" type="primary">sbcD</name>
    <name evidence="10" type="ORF">GCM10009682_59410</name>
</gene>
<evidence type="ECO:0000256" key="2">
    <source>
        <dbReference type="ARBA" id="ARBA00011322"/>
    </source>
</evidence>
<dbReference type="InterPro" id="IPR041796">
    <property type="entry name" value="Mre11_N"/>
</dbReference>
<dbReference type="InterPro" id="IPR026843">
    <property type="entry name" value="SbcD_C"/>
</dbReference>
<evidence type="ECO:0000259" key="9">
    <source>
        <dbReference type="Pfam" id="PF12320"/>
    </source>
</evidence>
<dbReference type="SUPFAM" id="SSF56300">
    <property type="entry name" value="Metallo-dependent phosphatases"/>
    <property type="match status" value="1"/>
</dbReference>
<evidence type="ECO:0000256" key="4">
    <source>
        <dbReference type="ARBA" id="ARBA00022722"/>
    </source>
</evidence>
<dbReference type="InterPro" id="IPR004843">
    <property type="entry name" value="Calcineurin-like_PHP"/>
</dbReference>
<dbReference type="RefSeq" id="WP_344139486.1">
    <property type="nucleotide sequence ID" value="NZ_BAAALT010000277.1"/>
</dbReference>
<evidence type="ECO:0000259" key="8">
    <source>
        <dbReference type="Pfam" id="PF00149"/>
    </source>
</evidence>
<dbReference type="Proteomes" id="UP001500218">
    <property type="component" value="Unassembled WGS sequence"/>
</dbReference>
<dbReference type="Gene3D" id="3.60.21.10">
    <property type="match status" value="1"/>
</dbReference>
<evidence type="ECO:0000313" key="10">
    <source>
        <dbReference type="EMBL" id="GAA1833126.1"/>
    </source>
</evidence>
<feature type="domain" description="Nuclease SbcCD subunit D C-terminal" evidence="9">
    <location>
        <begin position="280"/>
        <end position="362"/>
    </location>
</feature>
<dbReference type="InterPro" id="IPR050535">
    <property type="entry name" value="DNA_Repair-Maintenance_Comp"/>
</dbReference>
<evidence type="ECO:0000313" key="11">
    <source>
        <dbReference type="Proteomes" id="UP001500218"/>
    </source>
</evidence>
<comment type="function">
    <text evidence="7">SbcCD cleaves DNA hairpin structures. These structures can inhibit DNA replication and are intermediates in certain DNA recombination reactions. The complex acts as a 3'-&gt;5' double strand exonuclease that can open hairpins. It also has a 5' single-strand endonuclease activity.</text>
</comment>
<name>A0ABN2MP86_9ACTN</name>
<dbReference type="PANTHER" id="PTHR30337:SF0">
    <property type="entry name" value="NUCLEASE SBCCD SUBUNIT D"/>
    <property type="match status" value="1"/>
</dbReference>
<feature type="domain" description="Calcineurin-like phosphoesterase" evidence="8">
    <location>
        <begin position="1"/>
        <end position="96"/>
    </location>
</feature>